<proteinExistence type="inferred from homology"/>
<feature type="domain" description="Terminase large subunit GpA endonuclease" evidence="2">
    <location>
        <begin position="299"/>
        <end position="581"/>
    </location>
</feature>
<dbReference type="InterPro" id="IPR046454">
    <property type="entry name" value="GpA_endonuclease"/>
</dbReference>
<feature type="domain" description="Phage terminase large subunit GpA ATPase" evidence="1">
    <location>
        <begin position="43"/>
        <end position="288"/>
    </location>
</feature>
<keyword evidence="4" id="KW-1185">Reference proteome</keyword>
<evidence type="ECO:0000313" key="3">
    <source>
        <dbReference type="EMBL" id="KPH80670.1"/>
    </source>
</evidence>
<dbReference type="GO" id="GO:0005524">
    <property type="term" value="F:ATP binding"/>
    <property type="evidence" value="ECO:0007669"/>
    <property type="project" value="InterPro"/>
</dbReference>
<dbReference type="OrthoDB" id="5181253at2"/>
<comment type="caution">
    <text evidence="3">The sequence shown here is derived from an EMBL/GenBank/DDBJ whole genome shotgun (WGS) entry which is preliminary data.</text>
</comment>
<dbReference type="InterPro" id="IPR008866">
    <property type="entry name" value="Phage_lambda_GpA-like"/>
</dbReference>
<dbReference type="GO" id="GO:0004519">
    <property type="term" value="F:endonuclease activity"/>
    <property type="evidence" value="ECO:0007669"/>
    <property type="project" value="InterPro"/>
</dbReference>
<dbReference type="GO" id="GO:0016887">
    <property type="term" value="F:ATP hydrolysis activity"/>
    <property type="evidence" value="ECO:0007669"/>
    <property type="project" value="InterPro"/>
</dbReference>
<accession>A0A0N1F556</accession>
<dbReference type="SUPFAM" id="SSF57783">
    <property type="entry name" value="Zinc beta-ribbon"/>
    <property type="match status" value="1"/>
</dbReference>
<name>A0A0N1F556_9HYPH</name>
<dbReference type="InterPro" id="IPR046453">
    <property type="entry name" value="GpA_ATPase"/>
</dbReference>
<dbReference type="PANTHER" id="PTHR34413">
    <property type="entry name" value="PROPHAGE TAIL FIBER ASSEMBLY PROTEIN HOMOLOG TFAE-RELATED-RELATED"/>
    <property type="match status" value="1"/>
</dbReference>
<dbReference type="InterPro" id="IPR027417">
    <property type="entry name" value="P-loop_NTPase"/>
</dbReference>
<dbReference type="Pfam" id="PF20454">
    <property type="entry name" value="GpA_nuclease"/>
    <property type="match status" value="1"/>
</dbReference>
<gene>
    <name evidence="3" type="ORF">AE618_13105</name>
</gene>
<dbReference type="Proteomes" id="UP000037822">
    <property type="component" value="Unassembled WGS sequence"/>
</dbReference>
<dbReference type="PANTHER" id="PTHR34413:SF2">
    <property type="entry name" value="PROPHAGE TAIL FIBER ASSEMBLY PROTEIN HOMOLOG TFAE-RELATED"/>
    <property type="match status" value="1"/>
</dbReference>
<dbReference type="Pfam" id="PF05876">
    <property type="entry name" value="GpA_ATPase"/>
    <property type="match status" value="1"/>
</dbReference>
<organism evidence="3 4">
    <name type="scientific">Bosea vaviloviae</name>
    <dbReference type="NCBI Taxonomy" id="1526658"/>
    <lineage>
        <taxon>Bacteria</taxon>
        <taxon>Pseudomonadati</taxon>
        <taxon>Pseudomonadota</taxon>
        <taxon>Alphaproteobacteria</taxon>
        <taxon>Hyphomicrobiales</taxon>
        <taxon>Boseaceae</taxon>
        <taxon>Bosea</taxon>
    </lineage>
</organism>
<reference evidence="3 4" key="1">
    <citation type="submission" date="2015-07" db="EMBL/GenBank/DDBJ databases">
        <title>Whole genome sequencing of Bosea vaviloviae isolated from cave pool.</title>
        <authorList>
            <person name="Tan N.E.H."/>
            <person name="Lee Y.P."/>
            <person name="Gan H.M."/>
            <person name="Barton H."/>
            <person name="Savka M.A."/>
        </authorList>
    </citation>
    <scope>NUCLEOTIDE SEQUENCE [LARGE SCALE GENOMIC DNA]</scope>
    <source>
        <strain evidence="3 4">SD260</strain>
    </source>
</reference>
<evidence type="ECO:0000259" key="1">
    <source>
        <dbReference type="Pfam" id="PF05876"/>
    </source>
</evidence>
<evidence type="ECO:0000313" key="4">
    <source>
        <dbReference type="Proteomes" id="UP000037822"/>
    </source>
</evidence>
<dbReference type="InterPro" id="IPR051220">
    <property type="entry name" value="TFA_Chaperone"/>
</dbReference>
<dbReference type="PATRIC" id="fig|1526658.3.peg.4059"/>
<sequence>MMLLEDETTALVEAAWLRGLTTPPAMTVSEWADQNRLLPGANAEPGPWRTARVPYLREIMDCLSVSSPVERVVMMKGAQTGGTEAALNAIGYWIDHAPGSILAVWPSIDMVRKNSRTRIEPLVQDTPAIRAKIVPPRSREPGNTIALKEFPGGSLMMTGANSAVGLRSHAARYLTLDEVDAFPADADDEGDPVSLAIQRTVTFRGRRKIIMISTPTTAGVSRIERAYAESDQRRYHVPCPHCGEFQALTWCGVTWPKDEPARAFYACQECGGVIEEHQKPSLLAAGEWRPDAPGPGKAAGFHLSALYSPFESWGDIAVDFLASMSDPTRLKTWTNLKLGEAFEDRATQTVPIDELQARAEAAERPWAELLPDGVAVITAGVDVQDNRIEIELVGWGRNEESWSLDYRIIHGDPAGPEPWAALDALLTRTFRHPRDVPDLRVAAAAIDSGGHRTSQVMAYSAARLARRVWAIKGKGGPGVPAWPRRPPKPQKATTTPLHIVGVDGLKSQLFARLRIEAGAAPGACHFPADRDVTWFAGLMAERPVRKWTRGVARIEWIVDRGVRNEPLDCRVYATAALAGLGAAGFSLGDAATRTASAAMRADTEPPRDIAAPRAAVIRSRWVHG</sequence>
<dbReference type="HAMAP" id="MF_04144">
    <property type="entry name" value="TERL_LAMBDA"/>
    <property type="match status" value="1"/>
</dbReference>
<dbReference type="AlphaFoldDB" id="A0A0N1F556"/>
<protein>
    <submittedName>
        <fullName evidence="3">Terminase</fullName>
    </submittedName>
</protein>
<evidence type="ECO:0000259" key="2">
    <source>
        <dbReference type="Pfam" id="PF20454"/>
    </source>
</evidence>
<dbReference type="RefSeq" id="WP_054209487.1">
    <property type="nucleotide sequence ID" value="NZ_LGSZ01000040.1"/>
</dbReference>
<dbReference type="Gene3D" id="3.40.50.300">
    <property type="entry name" value="P-loop containing nucleotide triphosphate hydrolases"/>
    <property type="match status" value="1"/>
</dbReference>
<dbReference type="EMBL" id="LGSZ01000040">
    <property type="protein sequence ID" value="KPH80670.1"/>
    <property type="molecule type" value="Genomic_DNA"/>
</dbReference>